<evidence type="ECO:0000256" key="1">
    <source>
        <dbReference type="ARBA" id="ARBA00004651"/>
    </source>
</evidence>
<dbReference type="Gene3D" id="1.20.1250.20">
    <property type="entry name" value="MFS general substrate transporter like domains"/>
    <property type="match status" value="2"/>
</dbReference>
<dbReference type="PANTHER" id="PTHR43124:SF3">
    <property type="entry name" value="CHLORAMPHENICOL EFFLUX PUMP RV0191"/>
    <property type="match status" value="1"/>
</dbReference>
<dbReference type="PROSITE" id="PS50850">
    <property type="entry name" value="MFS"/>
    <property type="match status" value="1"/>
</dbReference>
<organism evidence="8 9">
    <name type="scientific">Orlajensenia leifsoniae</name>
    <dbReference type="NCBI Taxonomy" id="2561933"/>
    <lineage>
        <taxon>Bacteria</taxon>
        <taxon>Bacillati</taxon>
        <taxon>Actinomycetota</taxon>
        <taxon>Actinomycetes</taxon>
        <taxon>Micrococcales</taxon>
        <taxon>Microbacteriaceae</taxon>
        <taxon>Orlajensenia</taxon>
    </lineage>
</organism>
<keyword evidence="9" id="KW-1185">Reference proteome</keyword>
<proteinExistence type="predicted"/>
<evidence type="ECO:0000256" key="2">
    <source>
        <dbReference type="ARBA" id="ARBA00022475"/>
    </source>
</evidence>
<feature type="transmembrane region" description="Helical" evidence="6">
    <location>
        <begin position="315"/>
        <end position="333"/>
    </location>
</feature>
<feature type="transmembrane region" description="Helical" evidence="6">
    <location>
        <begin position="354"/>
        <end position="375"/>
    </location>
</feature>
<comment type="subcellular location">
    <subcellularLocation>
        <location evidence="1">Cell membrane</location>
        <topology evidence="1">Multi-pass membrane protein</topology>
    </subcellularLocation>
</comment>
<reference evidence="8 9" key="1">
    <citation type="journal article" date="2018" name="J. Microbiol.">
        <title>Leifsonia flava sp. nov., a novel actinobacterium isolated from the rhizosphere of Aquilegia viridiflora.</title>
        <authorList>
            <person name="Cai Y."/>
            <person name="Tao W.Z."/>
            <person name="Ma Y.J."/>
            <person name="Cheng J."/>
            <person name="Zhang M.Y."/>
            <person name="Zhang Y.X."/>
        </authorList>
    </citation>
    <scope>NUCLEOTIDE SEQUENCE [LARGE SCALE GENOMIC DNA]</scope>
    <source>
        <strain evidence="8 9">SYP-B2174</strain>
    </source>
</reference>
<evidence type="ECO:0000256" key="4">
    <source>
        <dbReference type="ARBA" id="ARBA00022989"/>
    </source>
</evidence>
<sequence>MTLDAAGPTTLSPARTRLALLALALGGFGIGSTEFVAMGLLPNLAGDLLPTLYAADPAAANSQAGLLISAYALGVVVGAPTIAAAAARWPRKQLLLALLTAFTLGTIASAVLPSFQLVLLARFVAALPHGAYFGIASLVAASLMGPGKRGRGVAFVLSGLTIANVVGVPTITWIGQLYGWRTAYLVVAGIFALTFVAVALAVPWQAGDPKATMKNELKAFTRLQVWFALAIGAIGFGGLFAVYSYVAPMATEVTGLPESAVPLVLVVFGIGMTIGNIVGGRLADHSVRRSMYLFFMILIVALVIMGFTVSSVAGLLAGVFFVGGTSAALSPIIQTRLMDVARDSQSIAAALNHSALNIGNALGALLGGIAIGAGLGYVAPIWIGLGLSVAGLLLAVATFSIDRVRRTRGVEVPYGTASLSTIGEAA</sequence>
<dbReference type="InterPro" id="IPR011701">
    <property type="entry name" value="MFS"/>
</dbReference>
<gene>
    <name evidence="8" type="ORF">E4M00_14060</name>
</gene>
<dbReference type="Pfam" id="PF07690">
    <property type="entry name" value="MFS_1"/>
    <property type="match status" value="1"/>
</dbReference>
<dbReference type="GO" id="GO:0022857">
    <property type="term" value="F:transmembrane transporter activity"/>
    <property type="evidence" value="ECO:0007669"/>
    <property type="project" value="InterPro"/>
</dbReference>
<dbReference type="EMBL" id="SPQZ01000005">
    <property type="protein sequence ID" value="TFV96436.1"/>
    <property type="molecule type" value="Genomic_DNA"/>
</dbReference>
<dbReference type="InterPro" id="IPR020846">
    <property type="entry name" value="MFS_dom"/>
</dbReference>
<feature type="domain" description="Major facilitator superfamily (MFS) profile" evidence="7">
    <location>
        <begin position="19"/>
        <end position="403"/>
    </location>
</feature>
<dbReference type="InterPro" id="IPR050189">
    <property type="entry name" value="MFS_Efflux_Transporters"/>
</dbReference>
<keyword evidence="5 6" id="KW-0472">Membrane</keyword>
<keyword evidence="3 6" id="KW-0812">Transmembrane</keyword>
<evidence type="ECO:0000256" key="5">
    <source>
        <dbReference type="ARBA" id="ARBA00023136"/>
    </source>
</evidence>
<evidence type="ECO:0000313" key="9">
    <source>
        <dbReference type="Proteomes" id="UP000298127"/>
    </source>
</evidence>
<comment type="caution">
    <text evidence="8">The sequence shown here is derived from an EMBL/GenBank/DDBJ whole genome shotgun (WGS) entry which is preliminary data.</text>
</comment>
<dbReference type="InterPro" id="IPR036259">
    <property type="entry name" value="MFS_trans_sf"/>
</dbReference>
<feature type="transmembrane region" description="Helical" evidence="6">
    <location>
        <begin position="259"/>
        <end position="279"/>
    </location>
</feature>
<protein>
    <submittedName>
        <fullName evidence="8">MFS transporter</fullName>
    </submittedName>
</protein>
<feature type="transmembrane region" description="Helical" evidence="6">
    <location>
        <begin position="20"/>
        <end position="44"/>
    </location>
</feature>
<feature type="transmembrane region" description="Helical" evidence="6">
    <location>
        <begin position="153"/>
        <end position="176"/>
    </location>
</feature>
<dbReference type="AlphaFoldDB" id="A0A4Y9QZ09"/>
<evidence type="ECO:0000313" key="8">
    <source>
        <dbReference type="EMBL" id="TFV96436.1"/>
    </source>
</evidence>
<dbReference type="PANTHER" id="PTHR43124">
    <property type="entry name" value="PURINE EFFLUX PUMP PBUE"/>
    <property type="match status" value="1"/>
</dbReference>
<dbReference type="SUPFAM" id="SSF103473">
    <property type="entry name" value="MFS general substrate transporter"/>
    <property type="match status" value="1"/>
</dbReference>
<feature type="transmembrane region" description="Helical" evidence="6">
    <location>
        <begin position="94"/>
        <end position="113"/>
    </location>
</feature>
<dbReference type="Proteomes" id="UP000298127">
    <property type="component" value="Unassembled WGS sequence"/>
</dbReference>
<dbReference type="RefSeq" id="WP_135121124.1">
    <property type="nucleotide sequence ID" value="NZ_SPQZ01000005.1"/>
</dbReference>
<name>A0A4Y9QZ09_9MICO</name>
<feature type="transmembrane region" description="Helical" evidence="6">
    <location>
        <begin position="381"/>
        <end position="401"/>
    </location>
</feature>
<accession>A0A4Y9QZ09</accession>
<evidence type="ECO:0000256" key="3">
    <source>
        <dbReference type="ARBA" id="ARBA00022692"/>
    </source>
</evidence>
<dbReference type="GO" id="GO:0005886">
    <property type="term" value="C:plasma membrane"/>
    <property type="evidence" value="ECO:0007669"/>
    <property type="project" value="UniProtKB-SubCell"/>
</dbReference>
<feature type="transmembrane region" description="Helical" evidence="6">
    <location>
        <begin position="119"/>
        <end position="141"/>
    </location>
</feature>
<evidence type="ECO:0000256" key="6">
    <source>
        <dbReference type="SAM" id="Phobius"/>
    </source>
</evidence>
<evidence type="ECO:0000259" key="7">
    <source>
        <dbReference type="PROSITE" id="PS50850"/>
    </source>
</evidence>
<keyword evidence="4 6" id="KW-1133">Transmembrane helix</keyword>
<feature type="transmembrane region" description="Helical" evidence="6">
    <location>
        <begin position="291"/>
        <end position="309"/>
    </location>
</feature>
<feature type="transmembrane region" description="Helical" evidence="6">
    <location>
        <begin position="64"/>
        <end position="87"/>
    </location>
</feature>
<feature type="transmembrane region" description="Helical" evidence="6">
    <location>
        <begin position="182"/>
        <end position="204"/>
    </location>
</feature>
<feature type="transmembrane region" description="Helical" evidence="6">
    <location>
        <begin position="225"/>
        <end position="247"/>
    </location>
</feature>
<dbReference type="CDD" id="cd17324">
    <property type="entry name" value="MFS_NepI_like"/>
    <property type="match status" value="1"/>
</dbReference>
<keyword evidence="2" id="KW-1003">Cell membrane</keyword>